<name>A0ABR2YCN3_9CHLO</name>
<protein>
    <recommendedName>
        <fullName evidence="5">Snf7-domain-containing protein</fullName>
    </recommendedName>
</protein>
<feature type="coiled-coil region" evidence="1">
    <location>
        <begin position="33"/>
        <end position="60"/>
    </location>
</feature>
<keyword evidence="1" id="KW-0175">Coiled coil</keyword>
<gene>
    <name evidence="3" type="ORF">WJX75_008768</name>
</gene>
<comment type="caution">
    <text evidence="3">The sequence shown here is derived from an EMBL/GenBank/DDBJ whole genome shotgun (WGS) entry which is preliminary data.</text>
</comment>
<evidence type="ECO:0000313" key="4">
    <source>
        <dbReference type="Proteomes" id="UP001491310"/>
    </source>
</evidence>
<evidence type="ECO:0000256" key="1">
    <source>
        <dbReference type="SAM" id="Coils"/>
    </source>
</evidence>
<proteinExistence type="predicted"/>
<evidence type="ECO:0000256" key="2">
    <source>
        <dbReference type="SAM" id="MobiDB-lite"/>
    </source>
</evidence>
<dbReference type="Proteomes" id="UP001491310">
    <property type="component" value="Unassembled WGS sequence"/>
</dbReference>
<dbReference type="InterPro" id="IPR005024">
    <property type="entry name" value="Snf7_fam"/>
</dbReference>
<evidence type="ECO:0000313" key="3">
    <source>
        <dbReference type="EMBL" id="KAK9902235.1"/>
    </source>
</evidence>
<sequence length="222" mass="25362">MFPENKSFLNYFRKQPDPKELVRKWQADIRAQQRALDRQIRDIERDRRLAEKQVKDAAKRGDLHSAKTLAKEIVHTKKAISRLYINKAHFISMNSQLTEQLGLAKVAGTLSKSTEIMTIVNDLMRTPQLMQTMQQMSKEMMKAGILDEMMNDMMDSTMDEDIEEETDAEVDKVLMEIAGETLEQLAGSAAPRQKQKVKVPQAAEIAPEEDEALQSRLDAVRS</sequence>
<dbReference type="PANTHER" id="PTHR10476">
    <property type="entry name" value="CHARGED MULTIVESICULAR BODY PROTEIN"/>
    <property type="match status" value="1"/>
</dbReference>
<dbReference type="EMBL" id="JALJOT010000016">
    <property type="protein sequence ID" value="KAK9902235.1"/>
    <property type="molecule type" value="Genomic_DNA"/>
</dbReference>
<keyword evidence="4" id="KW-1185">Reference proteome</keyword>
<accession>A0ABR2YCN3</accession>
<feature type="region of interest" description="Disordered" evidence="2">
    <location>
        <begin position="184"/>
        <end position="222"/>
    </location>
</feature>
<reference evidence="3 4" key="1">
    <citation type="journal article" date="2024" name="Nat. Commun.">
        <title>Phylogenomics reveals the evolutionary origins of lichenization in chlorophyte algae.</title>
        <authorList>
            <person name="Puginier C."/>
            <person name="Libourel C."/>
            <person name="Otte J."/>
            <person name="Skaloud P."/>
            <person name="Haon M."/>
            <person name="Grisel S."/>
            <person name="Petersen M."/>
            <person name="Berrin J.G."/>
            <person name="Delaux P.M."/>
            <person name="Dal Grande F."/>
            <person name="Keller J."/>
        </authorList>
    </citation>
    <scope>NUCLEOTIDE SEQUENCE [LARGE SCALE GENOMIC DNA]</scope>
    <source>
        <strain evidence="3 4">SAG 216-7</strain>
    </source>
</reference>
<organism evidence="3 4">
    <name type="scientific">Coccomyxa subellipsoidea</name>
    <dbReference type="NCBI Taxonomy" id="248742"/>
    <lineage>
        <taxon>Eukaryota</taxon>
        <taxon>Viridiplantae</taxon>
        <taxon>Chlorophyta</taxon>
        <taxon>core chlorophytes</taxon>
        <taxon>Trebouxiophyceae</taxon>
        <taxon>Trebouxiophyceae incertae sedis</taxon>
        <taxon>Coccomyxaceae</taxon>
        <taxon>Coccomyxa</taxon>
    </lineage>
</organism>
<dbReference type="Gene3D" id="6.10.140.1230">
    <property type="match status" value="1"/>
</dbReference>
<evidence type="ECO:0008006" key="5">
    <source>
        <dbReference type="Google" id="ProtNLM"/>
    </source>
</evidence>
<dbReference type="Pfam" id="PF03357">
    <property type="entry name" value="Snf7"/>
    <property type="match status" value="1"/>
</dbReference>